<dbReference type="EMBL" id="RDSM01000006">
    <property type="protein sequence ID" value="RXH53944.1"/>
    <property type="molecule type" value="Genomic_DNA"/>
</dbReference>
<proteinExistence type="predicted"/>
<gene>
    <name evidence="1" type="ORF">GRAN_4913</name>
</gene>
<accession>A0A4V1L4Z1</accession>
<reference evidence="2" key="2">
    <citation type="submission" date="2019-02" db="EMBL/GenBank/DDBJ databases">
        <title>Granulicella sibirica sp. nov., a psychrotolerant acidobacterium isolated from an organic soil layer in forested tundra, West Siberia.</title>
        <authorList>
            <person name="Oshkin I.Y."/>
            <person name="Kulichevskaya I.S."/>
            <person name="Rijpstra W.I.C."/>
            <person name="Sinninghe Damste J.S."/>
            <person name="Rakitin A.L."/>
            <person name="Ravin N.V."/>
            <person name="Dedysh S.N."/>
        </authorList>
    </citation>
    <scope>NUCLEOTIDE SEQUENCE [LARGE SCALE GENOMIC DNA]</scope>
    <source>
        <strain evidence="2">AF10</strain>
    </source>
</reference>
<comment type="caution">
    <text evidence="1">The sequence shown here is derived from an EMBL/GenBank/DDBJ whole genome shotgun (WGS) entry which is preliminary data.</text>
</comment>
<evidence type="ECO:0000313" key="2">
    <source>
        <dbReference type="Proteomes" id="UP000289437"/>
    </source>
</evidence>
<protein>
    <submittedName>
        <fullName evidence="1">Uncharacterized protein</fullName>
    </submittedName>
</protein>
<keyword evidence="2" id="KW-1185">Reference proteome</keyword>
<name>A0A4V1L4Z1_9BACT</name>
<dbReference type="AlphaFoldDB" id="A0A4V1L4Z1"/>
<evidence type="ECO:0000313" key="1">
    <source>
        <dbReference type="EMBL" id="RXH53944.1"/>
    </source>
</evidence>
<dbReference type="Proteomes" id="UP000289437">
    <property type="component" value="Unassembled WGS sequence"/>
</dbReference>
<organism evidence="1 2">
    <name type="scientific">Granulicella sibirica</name>
    <dbReference type="NCBI Taxonomy" id="2479048"/>
    <lineage>
        <taxon>Bacteria</taxon>
        <taxon>Pseudomonadati</taxon>
        <taxon>Acidobacteriota</taxon>
        <taxon>Terriglobia</taxon>
        <taxon>Terriglobales</taxon>
        <taxon>Acidobacteriaceae</taxon>
        <taxon>Granulicella</taxon>
    </lineage>
</organism>
<reference evidence="1 2" key="1">
    <citation type="submission" date="2018-11" db="EMBL/GenBank/DDBJ databases">
        <authorList>
            <person name="Mardanov A.V."/>
            <person name="Ravin N.V."/>
            <person name="Dedysh S.N."/>
        </authorList>
    </citation>
    <scope>NUCLEOTIDE SEQUENCE [LARGE SCALE GENOMIC DNA]</scope>
    <source>
        <strain evidence="1 2">AF10</strain>
    </source>
</reference>
<sequence length="66" mass="7627">MIAGDGSKIEYEVFFRVWKPGRGRIFLHVESAYVREANYGSSRPKGMVIDFYVILHNTLNNRAIHV</sequence>